<accession>A0ABV7WEB2</accession>
<dbReference type="CDD" id="cd01310">
    <property type="entry name" value="TatD_DNAse"/>
    <property type="match status" value="1"/>
</dbReference>
<dbReference type="Proteomes" id="UP001595685">
    <property type="component" value="Unassembled WGS sequence"/>
</dbReference>
<organism evidence="2 3">
    <name type="scientific">Aquipuribacter hungaricus</name>
    <dbReference type="NCBI Taxonomy" id="545624"/>
    <lineage>
        <taxon>Bacteria</taxon>
        <taxon>Bacillati</taxon>
        <taxon>Actinomycetota</taxon>
        <taxon>Actinomycetes</taxon>
        <taxon>Micrococcales</taxon>
        <taxon>Intrasporangiaceae</taxon>
        <taxon>Aquipuribacter</taxon>
    </lineage>
</organism>
<evidence type="ECO:0000313" key="3">
    <source>
        <dbReference type="Proteomes" id="UP001595685"/>
    </source>
</evidence>
<dbReference type="PANTHER" id="PTHR46124:SF2">
    <property type="entry name" value="D-AMINOACYL-TRNA DEACYLASE"/>
    <property type="match status" value="1"/>
</dbReference>
<evidence type="ECO:0000256" key="1">
    <source>
        <dbReference type="SAM" id="MobiDB-lite"/>
    </source>
</evidence>
<sequence length="314" mass="34052">MTLRPIRERSGTTEQDGRRRDRTPPPAPEPLPLPVVDDHTHLDIGDAEDRSVDDLLALAAASGAPRAVQIGCDLPAARWTLELLDAQQPGEDGVLPLLGGVALHPNEAARLDAAGLDAALEEIAAMLDHPLVRVVGETGLDFFRTPPEGRAAQEESFRRHVDLAKRTGLALQVHDRDAHDDVLRVLREEGAPEVTVFHCFSGDVAMARVAGEQGWYCSFAGVLTFRNAQDLRDACAVVPQELLLVETDAPFLTPHPYRGRPNASYLLPHTVRAMAELRGDDLEQLCDALTRNAERAYGPWQAAPAGRPAVPGGR</sequence>
<dbReference type="RefSeq" id="WP_340293415.1">
    <property type="nucleotide sequence ID" value="NZ_JBBEOI010000108.1"/>
</dbReference>
<feature type="compositionally biased region" description="Pro residues" evidence="1">
    <location>
        <begin position="24"/>
        <end position="33"/>
    </location>
</feature>
<gene>
    <name evidence="2" type="ORF">ACFOLH_00985</name>
</gene>
<dbReference type="SUPFAM" id="SSF51556">
    <property type="entry name" value="Metallo-dependent hydrolases"/>
    <property type="match status" value="1"/>
</dbReference>
<reference evidence="3" key="1">
    <citation type="journal article" date="2019" name="Int. J. Syst. Evol. Microbiol.">
        <title>The Global Catalogue of Microorganisms (GCM) 10K type strain sequencing project: providing services to taxonomists for standard genome sequencing and annotation.</title>
        <authorList>
            <consortium name="The Broad Institute Genomics Platform"/>
            <consortium name="The Broad Institute Genome Sequencing Center for Infectious Disease"/>
            <person name="Wu L."/>
            <person name="Ma J."/>
        </authorList>
    </citation>
    <scope>NUCLEOTIDE SEQUENCE [LARGE SCALE GENOMIC DNA]</scope>
    <source>
        <strain evidence="3">NCAIM B.02333</strain>
    </source>
</reference>
<proteinExistence type="predicted"/>
<dbReference type="PANTHER" id="PTHR46124">
    <property type="entry name" value="D-AMINOACYL-TRNA DEACYLASE"/>
    <property type="match status" value="1"/>
</dbReference>
<dbReference type="EC" id="3.1.-.-" evidence="2"/>
<keyword evidence="3" id="KW-1185">Reference proteome</keyword>
<keyword evidence="2" id="KW-0378">Hydrolase</keyword>
<dbReference type="GO" id="GO:0016787">
    <property type="term" value="F:hydrolase activity"/>
    <property type="evidence" value="ECO:0007669"/>
    <property type="project" value="UniProtKB-KW"/>
</dbReference>
<comment type="caution">
    <text evidence="2">The sequence shown here is derived from an EMBL/GenBank/DDBJ whole genome shotgun (WGS) entry which is preliminary data.</text>
</comment>
<feature type="region of interest" description="Disordered" evidence="1">
    <location>
        <begin position="1"/>
        <end position="38"/>
    </location>
</feature>
<dbReference type="Pfam" id="PF01026">
    <property type="entry name" value="TatD_DNase"/>
    <property type="match status" value="1"/>
</dbReference>
<dbReference type="EMBL" id="JBHRWW010000001">
    <property type="protein sequence ID" value="MFC3686911.1"/>
    <property type="molecule type" value="Genomic_DNA"/>
</dbReference>
<dbReference type="PIRSF" id="PIRSF005902">
    <property type="entry name" value="DNase_TatD"/>
    <property type="match status" value="1"/>
</dbReference>
<feature type="compositionally biased region" description="Basic and acidic residues" evidence="1">
    <location>
        <begin position="1"/>
        <end position="23"/>
    </location>
</feature>
<dbReference type="InterPro" id="IPR032466">
    <property type="entry name" value="Metal_Hydrolase"/>
</dbReference>
<dbReference type="Gene3D" id="3.20.20.140">
    <property type="entry name" value="Metal-dependent hydrolases"/>
    <property type="match status" value="1"/>
</dbReference>
<protein>
    <submittedName>
        <fullName evidence="2">TatD family hydrolase</fullName>
        <ecNumber evidence="2">3.1.-.-</ecNumber>
    </submittedName>
</protein>
<dbReference type="InterPro" id="IPR001130">
    <property type="entry name" value="TatD-like"/>
</dbReference>
<evidence type="ECO:0000313" key="2">
    <source>
        <dbReference type="EMBL" id="MFC3686911.1"/>
    </source>
</evidence>
<name>A0ABV7WEB2_9MICO</name>